<protein>
    <recommendedName>
        <fullName evidence="2">Epidermal growth factor-like domain-containing protein</fullName>
    </recommendedName>
</protein>
<reference evidence="3" key="2">
    <citation type="submission" date="2020-05" db="UniProtKB">
        <authorList>
            <consortium name="EnsemblMetazoa"/>
        </authorList>
    </citation>
    <scope>IDENTIFICATION</scope>
    <source>
        <strain evidence="3">IAEA</strain>
    </source>
</reference>
<evidence type="ECO:0000256" key="1">
    <source>
        <dbReference type="ARBA" id="ARBA00023157"/>
    </source>
</evidence>
<dbReference type="AlphaFoldDB" id="A0A1B0BJ42"/>
<proteinExistence type="predicted"/>
<evidence type="ECO:0000313" key="3">
    <source>
        <dbReference type="EnsemblMetazoa" id="GPPI031828-PA"/>
    </source>
</evidence>
<evidence type="ECO:0000313" key="4">
    <source>
        <dbReference type="Proteomes" id="UP000092460"/>
    </source>
</evidence>
<accession>A0A1B0BJ42</accession>
<dbReference type="VEuPathDB" id="VectorBase:GPPI031828"/>
<keyword evidence="4" id="KW-1185">Reference proteome</keyword>
<keyword evidence="1" id="KW-1015">Disulfide bond</keyword>
<name>A0A1B0BJ42_9MUSC</name>
<dbReference type="Proteomes" id="UP000092460">
    <property type="component" value="Unassembled WGS sequence"/>
</dbReference>
<organism evidence="3 4">
    <name type="scientific">Glossina palpalis gambiensis</name>
    <dbReference type="NCBI Taxonomy" id="67801"/>
    <lineage>
        <taxon>Eukaryota</taxon>
        <taxon>Metazoa</taxon>
        <taxon>Ecdysozoa</taxon>
        <taxon>Arthropoda</taxon>
        <taxon>Hexapoda</taxon>
        <taxon>Insecta</taxon>
        <taxon>Pterygota</taxon>
        <taxon>Neoptera</taxon>
        <taxon>Endopterygota</taxon>
        <taxon>Diptera</taxon>
        <taxon>Brachycera</taxon>
        <taxon>Muscomorpha</taxon>
        <taxon>Hippoboscoidea</taxon>
        <taxon>Glossinidae</taxon>
        <taxon>Glossina</taxon>
    </lineage>
</organism>
<feature type="domain" description="Epidermal growth factor-like" evidence="2">
    <location>
        <begin position="62"/>
        <end position="88"/>
    </location>
</feature>
<dbReference type="EMBL" id="JXJN01015322">
    <property type="status" value="NOT_ANNOTATED_CDS"/>
    <property type="molecule type" value="Genomic_DNA"/>
</dbReference>
<reference evidence="4" key="1">
    <citation type="submission" date="2015-01" db="EMBL/GenBank/DDBJ databases">
        <authorList>
            <person name="Aksoy S."/>
            <person name="Warren W."/>
            <person name="Wilson R.K."/>
        </authorList>
    </citation>
    <scope>NUCLEOTIDE SEQUENCE [LARGE SCALE GENOMIC DNA]</scope>
    <source>
        <strain evidence="4">IAEA</strain>
    </source>
</reference>
<dbReference type="Gene3D" id="2.10.25.10">
    <property type="entry name" value="Laminin"/>
    <property type="match status" value="1"/>
</dbReference>
<sequence>ANLYPYFSLQIKKAHGRTLENGKSCVKRTKRSLMYRGNFSIRSIPQVIAWSSFNLSYSVDDCPSDTDELECSGHGKCEAGFCICDRFFREEACNTGACVNDCAADEGHGVCSIEKER</sequence>
<dbReference type="Pfam" id="PF07974">
    <property type="entry name" value="EGF_2"/>
    <property type="match status" value="1"/>
</dbReference>
<dbReference type="EnsemblMetazoa" id="GPPI031828-RA">
    <property type="protein sequence ID" value="GPPI031828-PA"/>
    <property type="gene ID" value="GPPI031828"/>
</dbReference>
<dbReference type="InterPro" id="IPR013111">
    <property type="entry name" value="EGF_extracell"/>
</dbReference>
<evidence type="ECO:0000259" key="2">
    <source>
        <dbReference type="Pfam" id="PF07974"/>
    </source>
</evidence>
<dbReference type="STRING" id="67801.A0A1B0BJ42"/>